<keyword evidence="4" id="KW-1185">Reference proteome</keyword>
<dbReference type="EC" id="2.3.1.-" evidence="1"/>
<dbReference type="CDD" id="cd04301">
    <property type="entry name" value="NAT_SF"/>
    <property type="match status" value="1"/>
</dbReference>
<dbReference type="Gene3D" id="3.40.630.30">
    <property type="match status" value="1"/>
</dbReference>
<dbReference type="Pfam" id="PF08445">
    <property type="entry name" value="FR47"/>
    <property type="match status" value="1"/>
</dbReference>
<dbReference type="Ensembl" id="ENSELUT00000107440.1">
    <property type="protein sequence ID" value="ENSELUP00000082765.1"/>
    <property type="gene ID" value="ENSELUG00000040309.1"/>
</dbReference>
<dbReference type="GO" id="GO:0005739">
    <property type="term" value="C:mitochondrion"/>
    <property type="evidence" value="ECO:0007669"/>
    <property type="project" value="InterPro"/>
</dbReference>
<name>A0AAY5K3J6_ESOLU</name>
<comment type="similarity">
    <text evidence="1">Belongs to the glycine N-acyltransferase family.</text>
</comment>
<dbReference type="GO" id="GO:0047961">
    <property type="term" value="F:glycine N-acyltransferase activity"/>
    <property type="evidence" value="ECO:0007669"/>
    <property type="project" value="InterPro"/>
</dbReference>
<evidence type="ECO:0000313" key="4">
    <source>
        <dbReference type="Proteomes" id="UP000265140"/>
    </source>
</evidence>
<dbReference type="GeneTree" id="ENSGT00950000183133"/>
<dbReference type="InterPro" id="IPR013653">
    <property type="entry name" value="GCN5-like_dom"/>
</dbReference>
<evidence type="ECO:0000313" key="3">
    <source>
        <dbReference type="Ensembl" id="ENSELUP00000082765.1"/>
    </source>
</evidence>
<reference evidence="3" key="3">
    <citation type="submission" date="2025-09" db="UniProtKB">
        <authorList>
            <consortium name="Ensembl"/>
        </authorList>
    </citation>
    <scope>IDENTIFICATION</scope>
</reference>
<evidence type="ECO:0000259" key="2">
    <source>
        <dbReference type="PROSITE" id="PS51186"/>
    </source>
</evidence>
<sequence>MRSLWPRYLIVILRSHLPKCIKVYGLLNGFNRNKPSTSEVVVDSWPDFKAIICRPDTKNKHVTEFIRKVSFFATDDEILKRMVTEGNAIDWNSFFLISGSDIKHEAMLKEVSSFHGVSMKKYVLAHLMTLSDPSLLPQLNSDIESRVSILNGSHIDLLNKNWKFGGGSLGYRTIKHLITHYPTGCITDDQGQPVCWILLYDYHAMGMLYTLPEHRGKGLARALVNSMSRRLYAESFPVYCFIEEGNTMSHSLFTSLGFTEDPQYRAAWYQINYKLAGKWASRV</sequence>
<keyword evidence="1" id="KW-0012">Acyltransferase</keyword>
<dbReference type="InterPro" id="IPR000182">
    <property type="entry name" value="GNAT_dom"/>
</dbReference>
<evidence type="ECO:0000256" key="1">
    <source>
        <dbReference type="RuleBase" id="RU368002"/>
    </source>
</evidence>
<dbReference type="InterPro" id="IPR015938">
    <property type="entry name" value="Glycine_N-acyltransferase_N"/>
</dbReference>
<dbReference type="PANTHER" id="PTHR15298">
    <property type="entry name" value="L-COA N-ACYLTRANSFERASE-RELATED"/>
    <property type="match status" value="1"/>
</dbReference>
<accession>A0AAY5K3J6</accession>
<dbReference type="PROSITE" id="PS51186">
    <property type="entry name" value="GNAT"/>
    <property type="match status" value="1"/>
</dbReference>
<reference evidence="3 4" key="1">
    <citation type="submission" date="2020-02" db="EMBL/GenBank/DDBJ databases">
        <title>Esox lucius (northern pike) genome, fEsoLuc1, primary haplotype.</title>
        <authorList>
            <person name="Myers G."/>
            <person name="Karagic N."/>
            <person name="Meyer A."/>
            <person name="Pippel M."/>
            <person name="Reichard M."/>
            <person name="Winkler S."/>
            <person name="Tracey A."/>
            <person name="Sims Y."/>
            <person name="Howe K."/>
            <person name="Rhie A."/>
            <person name="Formenti G."/>
            <person name="Durbin R."/>
            <person name="Fedrigo O."/>
            <person name="Jarvis E.D."/>
        </authorList>
    </citation>
    <scope>NUCLEOTIDE SEQUENCE [LARGE SCALE GENOMIC DNA]</scope>
</reference>
<proteinExistence type="inferred from homology"/>
<feature type="domain" description="N-acetyltransferase" evidence="2">
    <location>
        <begin position="145"/>
        <end position="274"/>
    </location>
</feature>
<dbReference type="PANTHER" id="PTHR15298:SF17">
    <property type="entry name" value="GLYCINE N-ACYLTRANSFERASE-LIKE PROTEIN"/>
    <property type="match status" value="1"/>
</dbReference>
<organism evidence="3 4">
    <name type="scientific">Esox lucius</name>
    <name type="common">Northern pike</name>
    <dbReference type="NCBI Taxonomy" id="8010"/>
    <lineage>
        <taxon>Eukaryota</taxon>
        <taxon>Metazoa</taxon>
        <taxon>Chordata</taxon>
        <taxon>Craniata</taxon>
        <taxon>Vertebrata</taxon>
        <taxon>Euteleostomi</taxon>
        <taxon>Actinopterygii</taxon>
        <taxon>Neopterygii</taxon>
        <taxon>Teleostei</taxon>
        <taxon>Protacanthopterygii</taxon>
        <taxon>Esociformes</taxon>
        <taxon>Esocidae</taxon>
        <taxon>Esox</taxon>
    </lineage>
</organism>
<dbReference type="InterPro" id="IPR016181">
    <property type="entry name" value="Acyl_CoA_acyltransferase"/>
</dbReference>
<dbReference type="SUPFAM" id="SSF55729">
    <property type="entry name" value="Acyl-CoA N-acyltransferases (Nat)"/>
    <property type="match status" value="1"/>
</dbReference>
<protein>
    <recommendedName>
        <fullName evidence="1">Glycine N-acyltransferase-like protein</fullName>
        <ecNumber evidence="1">2.3.1.-</ecNumber>
    </recommendedName>
</protein>
<dbReference type="Pfam" id="PF06021">
    <property type="entry name" value="Gly_acyl_tr_N"/>
    <property type="match status" value="1"/>
</dbReference>
<dbReference type="InterPro" id="IPR010313">
    <property type="entry name" value="Glycine_N-acyltransferase"/>
</dbReference>
<dbReference type="Proteomes" id="UP000265140">
    <property type="component" value="Chromosome 6"/>
</dbReference>
<reference evidence="3" key="2">
    <citation type="submission" date="2025-08" db="UniProtKB">
        <authorList>
            <consortium name="Ensembl"/>
        </authorList>
    </citation>
    <scope>IDENTIFICATION</scope>
</reference>
<keyword evidence="1" id="KW-0808">Transferase</keyword>
<dbReference type="AlphaFoldDB" id="A0AAY5K3J6"/>